<keyword evidence="1" id="KW-0812">Transmembrane</keyword>
<gene>
    <name evidence="2" type="ORF">BA70_08870</name>
</gene>
<dbReference type="Proteomes" id="UP000028091">
    <property type="component" value="Unassembled WGS sequence"/>
</dbReference>
<keyword evidence="1" id="KW-1133">Transmembrane helix</keyword>
<proteinExistence type="predicted"/>
<evidence type="ECO:0000256" key="1">
    <source>
        <dbReference type="SAM" id="Phobius"/>
    </source>
</evidence>
<dbReference type="AlphaFoldDB" id="A0A081L827"/>
<reference evidence="2 3" key="1">
    <citation type="submission" date="2012-09" db="EMBL/GenBank/DDBJ databases">
        <title>Genome Sequence of Bacillus sp. DW5-4.</title>
        <authorList>
            <person name="Lai Q."/>
            <person name="Liu Y."/>
            <person name="Shao Z."/>
        </authorList>
    </citation>
    <scope>NUCLEOTIDE SEQUENCE [LARGE SCALE GENOMIC DNA]</scope>
    <source>
        <strain evidence="2 3">DW5-4</strain>
    </source>
</reference>
<keyword evidence="3" id="KW-1185">Reference proteome</keyword>
<protein>
    <submittedName>
        <fullName evidence="2">Response regulator</fullName>
    </submittedName>
</protein>
<dbReference type="RefSeq" id="WP_034323939.1">
    <property type="nucleotide sequence ID" value="NZ_JBCMYH010000016.1"/>
</dbReference>
<evidence type="ECO:0000313" key="2">
    <source>
        <dbReference type="EMBL" id="KEP25403.1"/>
    </source>
</evidence>
<keyword evidence="1" id="KW-0472">Membrane</keyword>
<accession>A0A081L827</accession>
<feature type="transmembrane region" description="Helical" evidence="1">
    <location>
        <begin position="6"/>
        <end position="24"/>
    </location>
</feature>
<dbReference type="eggNOG" id="ENOG5030CWY">
    <property type="taxonomic scope" value="Bacteria"/>
</dbReference>
<name>A0A081L827_9BACI</name>
<sequence>MSLIILFYLWIVPLLFGIFFSFLTKKATYKRRFVPSYSMVGLSIVFLILALVFSASHFLFICGMFLFATTLVGTGIPLFLAFTKTPA</sequence>
<dbReference type="OrthoDB" id="2916959at2"/>
<organism evidence="2 3">
    <name type="scientific">Bacillus zhangzhouensis</name>
    <dbReference type="NCBI Taxonomy" id="1178540"/>
    <lineage>
        <taxon>Bacteria</taxon>
        <taxon>Bacillati</taxon>
        <taxon>Bacillota</taxon>
        <taxon>Bacilli</taxon>
        <taxon>Bacillales</taxon>
        <taxon>Bacillaceae</taxon>
        <taxon>Bacillus</taxon>
    </lineage>
</organism>
<feature type="transmembrane region" description="Helical" evidence="1">
    <location>
        <begin position="36"/>
        <end position="52"/>
    </location>
</feature>
<comment type="caution">
    <text evidence="2">The sequence shown here is derived from an EMBL/GenBank/DDBJ whole genome shotgun (WGS) entry which is preliminary data.</text>
</comment>
<evidence type="ECO:0000313" key="3">
    <source>
        <dbReference type="Proteomes" id="UP000028091"/>
    </source>
</evidence>
<dbReference type="EMBL" id="JOTP01000023">
    <property type="protein sequence ID" value="KEP25403.1"/>
    <property type="molecule type" value="Genomic_DNA"/>
</dbReference>
<feature type="transmembrane region" description="Helical" evidence="1">
    <location>
        <begin position="58"/>
        <end position="82"/>
    </location>
</feature>